<reference evidence="2 3" key="1">
    <citation type="journal article" date="2018" name="G3 (Bethesda)">
        <title>Phylogenetic and Phylogenomic Definition of Rhizopus Species.</title>
        <authorList>
            <person name="Gryganskyi A.P."/>
            <person name="Golan J."/>
            <person name="Dolatabadi S."/>
            <person name="Mondo S."/>
            <person name="Robb S."/>
            <person name="Idnurm A."/>
            <person name="Muszewska A."/>
            <person name="Steczkiewicz K."/>
            <person name="Masonjones S."/>
            <person name="Liao H.L."/>
            <person name="Gajdeczka M.T."/>
            <person name="Anike F."/>
            <person name="Vuek A."/>
            <person name="Anishchenko I.M."/>
            <person name="Voigt K."/>
            <person name="de Hoog G.S."/>
            <person name="Smith M.E."/>
            <person name="Heitman J."/>
            <person name="Vilgalys R."/>
            <person name="Stajich J.E."/>
        </authorList>
    </citation>
    <scope>NUCLEOTIDE SEQUENCE [LARGE SCALE GENOMIC DNA]</scope>
    <source>
        <strain evidence="2 3">LSU 92-RS-03</strain>
    </source>
</reference>
<dbReference type="GO" id="GO:0003688">
    <property type="term" value="F:DNA replication origin binding"/>
    <property type="evidence" value="ECO:0007669"/>
    <property type="project" value="InterPro"/>
</dbReference>
<evidence type="ECO:0000313" key="2">
    <source>
        <dbReference type="EMBL" id="RCH83553.1"/>
    </source>
</evidence>
<evidence type="ECO:0000259" key="1">
    <source>
        <dbReference type="Pfam" id="PF02399"/>
    </source>
</evidence>
<feature type="non-terminal residue" evidence="2">
    <location>
        <position position="244"/>
    </location>
</feature>
<dbReference type="Pfam" id="PF02399">
    <property type="entry name" value="Herpes_ori_bp"/>
    <property type="match status" value="1"/>
</dbReference>
<proteinExistence type="predicted"/>
<dbReference type="OrthoDB" id="2373574at2759"/>
<protein>
    <recommendedName>
        <fullName evidence="1">Replication origin-binding protein domain-containing protein</fullName>
    </recommendedName>
</protein>
<feature type="non-terminal residue" evidence="2">
    <location>
        <position position="1"/>
    </location>
</feature>
<organism evidence="2 3">
    <name type="scientific">Rhizopus stolonifer</name>
    <name type="common">Rhizopus nigricans</name>
    <dbReference type="NCBI Taxonomy" id="4846"/>
    <lineage>
        <taxon>Eukaryota</taxon>
        <taxon>Fungi</taxon>
        <taxon>Fungi incertae sedis</taxon>
        <taxon>Mucoromycota</taxon>
        <taxon>Mucoromycotina</taxon>
        <taxon>Mucoromycetes</taxon>
        <taxon>Mucorales</taxon>
        <taxon>Mucorineae</taxon>
        <taxon>Rhizopodaceae</taxon>
        <taxon>Rhizopus</taxon>
    </lineage>
</organism>
<dbReference type="AlphaFoldDB" id="A0A367J0T4"/>
<dbReference type="STRING" id="4846.A0A367J0T4"/>
<dbReference type="EMBL" id="PJQM01004708">
    <property type="protein sequence ID" value="RCH83553.1"/>
    <property type="molecule type" value="Genomic_DNA"/>
</dbReference>
<evidence type="ECO:0000313" key="3">
    <source>
        <dbReference type="Proteomes" id="UP000253551"/>
    </source>
</evidence>
<accession>A0A367J0T4</accession>
<dbReference type="GO" id="GO:0006260">
    <property type="term" value="P:DNA replication"/>
    <property type="evidence" value="ECO:0007669"/>
    <property type="project" value="InterPro"/>
</dbReference>
<dbReference type="GO" id="GO:0005524">
    <property type="term" value="F:ATP binding"/>
    <property type="evidence" value="ECO:0007669"/>
    <property type="project" value="InterPro"/>
</dbReference>
<keyword evidence="3" id="KW-1185">Reference proteome</keyword>
<comment type="caution">
    <text evidence="2">The sequence shown here is derived from an EMBL/GenBank/DDBJ whole genome shotgun (WGS) entry which is preliminary data.</text>
</comment>
<dbReference type="Proteomes" id="UP000253551">
    <property type="component" value="Unassembled WGS sequence"/>
</dbReference>
<name>A0A367J0T4_RHIST</name>
<sequence>FKSRNEYENVLMKLLKKQGITKIKNIKENDIEKDKSFRKEMRNNSKIQNEDIINDVIKADDLDDDKYEILKNKINLTYNEKNMIKKKKFRKTYCYEGEIGFDLYKKFNDLFNYLKDKIQDIEIAKHDKYNEVIEEKDGKYDADNSDDINLENWSNYDIIGYTPTIVAGISYEENYFDKIFGYFINSSSCAEMTLQQLFRVRNLNDNDINICIENKDSSKYLTKVDDIKQYIIDRNTCLIDGVMG</sequence>
<gene>
    <name evidence="2" type="ORF">CU098_003881</name>
</gene>
<dbReference type="InterPro" id="IPR003450">
    <property type="entry name" value="Replication_origin-bd"/>
</dbReference>
<feature type="domain" description="Replication origin-binding protein" evidence="1">
    <location>
        <begin position="147"/>
        <end position="214"/>
    </location>
</feature>